<protein>
    <submittedName>
        <fullName evidence="1">Serine/threonine-protein kinase ATM isoform X1</fullName>
    </submittedName>
</protein>
<comment type="caution">
    <text evidence="1">The sequence shown here is derived from an EMBL/GenBank/DDBJ whole genome shotgun (WGS) entry which is preliminary data.</text>
</comment>
<dbReference type="GO" id="GO:0004674">
    <property type="term" value="F:protein serine/threonine kinase activity"/>
    <property type="evidence" value="ECO:0007669"/>
    <property type="project" value="InterPro"/>
</dbReference>
<dbReference type="InterPro" id="IPR038980">
    <property type="entry name" value="ATM_plant"/>
</dbReference>
<dbReference type="Proteomes" id="UP000321947">
    <property type="component" value="Unassembled WGS sequence"/>
</dbReference>
<keyword evidence="1" id="KW-0418">Kinase</keyword>
<dbReference type="Pfam" id="PF25360">
    <property type="entry name" value="TPR_ATM"/>
    <property type="match status" value="1"/>
</dbReference>
<organism evidence="1 2">
    <name type="scientific">Cucumis melo var. makuwa</name>
    <name type="common">Oriental melon</name>
    <dbReference type="NCBI Taxonomy" id="1194695"/>
    <lineage>
        <taxon>Eukaryota</taxon>
        <taxon>Viridiplantae</taxon>
        <taxon>Streptophyta</taxon>
        <taxon>Embryophyta</taxon>
        <taxon>Tracheophyta</taxon>
        <taxon>Spermatophyta</taxon>
        <taxon>Magnoliopsida</taxon>
        <taxon>eudicotyledons</taxon>
        <taxon>Gunneridae</taxon>
        <taxon>Pentapetalae</taxon>
        <taxon>rosids</taxon>
        <taxon>fabids</taxon>
        <taxon>Cucurbitales</taxon>
        <taxon>Cucurbitaceae</taxon>
        <taxon>Benincaseae</taxon>
        <taxon>Cucumis</taxon>
    </lineage>
</organism>
<accession>A0A5D3BK17</accession>
<name>A0A5D3BK17_CUCMM</name>
<proteinExistence type="predicted"/>
<sequence>MLPVLSSNFLNSSMSFNRGMDYDADNVFWRVLMYFCPFSSTIAQWWVKASIFAMYLEELMGSLLFCWVTCGVSLTALIEIRQLFVLDSEPSYFIQYCCHWLLPAVILHGDSSNLGWIASEPLCDYINKPLARGYVRDAAATTIQSVFDKVFVSLHMFGSVMLD</sequence>
<gene>
    <name evidence="1" type="ORF">E5676_scaffold350G001640</name>
</gene>
<keyword evidence="1" id="KW-0808">Transferase</keyword>
<dbReference type="PANTHER" id="PTHR37079:SF4">
    <property type="entry name" value="SERINE_THREONINE-PROTEIN KINASE ATM"/>
    <property type="match status" value="1"/>
</dbReference>
<dbReference type="EMBL" id="SSTD01018043">
    <property type="protein sequence ID" value="TYJ98548.1"/>
    <property type="molecule type" value="Genomic_DNA"/>
</dbReference>
<reference evidence="1 2" key="1">
    <citation type="submission" date="2019-08" db="EMBL/GenBank/DDBJ databases">
        <title>Draft genome sequences of two oriental melons (Cucumis melo L. var makuwa).</title>
        <authorList>
            <person name="Kwon S.-Y."/>
        </authorList>
    </citation>
    <scope>NUCLEOTIDE SEQUENCE [LARGE SCALE GENOMIC DNA]</scope>
    <source>
        <strain evidence="2">cv. Chang Bougi</strain>
        <tissue evidence="1">Leaf</tissue>
    </source>
</reference>
<evidence type="ECO:0000313" key="2">
    <source>
        <dbReference type="Proteomes" id="UP000321947"/>
    </source>
</evidence>
<evidence type="ECO:0000313" key="1">
    <source>
        <dbReference type="EMBL" id="TYJ98548.1"/>
    </source>
</evidence>
<dbReference type="GO" id="GO:0006974">
    <property type="term" value="P:DNA damage response"/>
    <property type="evidence" value="ECO:0007669"/>
    <property type="project" value="InterPro"/>
</dbReference>
<dbReference type="AlphaFoldDB" id="A0A5D3BK17"/>
<dbReference type="PANTHER" id="PTHR37079">
    <property type="entry name" value="SERINE/THREONINE-PROTEIN KINASE ATM"/>
    <property type="match status" value="1"/>
</dbReference>
<dbReference type="InterPro" id="IPR057445">
    <property type="entry name" value="ATM_TPR"/>
</dbReference>